<dbReference type="SMART" id="SM00382">
    <property type="entry name" value="AAA"/>
    <property type="match status" value="2"/>
</dbReference>
<dbReference type="RefSeq" id="WP_215820220.1">
    <property type="nucleotide sequence ID" value="NZ_JAGSOY010000029.1"/>
</dbReference>
<dbReference type="InterPro" id="IPR003960">
    <property type="entry name" value="ATPase_AAA_CS"/>
</dbReference>
<dbReference type="Gene3D" id="3.10.330.10">
    <property type="match status" value="1"/>
</dbReference>
<accession>A0ABS5ZDI6</accession>
<dbReference type="SMART" id="SM01072">
    <property type="entry name" value="CDC48_2"/>
    <property type="match status" value="1"/>
</dbReference>
<dbReference type="Pfam" id="PF00004">
    <property type="entry name" value="AAA"/>
    <property type="match status" value="2"/>
</dbReference>
<dbReference type="Pfam" id="PF17862">
    <property type="entry name" value="AAA_lid_3"/>
    <property type="match status" value="2"/>
</dbReference>
<dbReference type="SUPFAM" id="SSF54585">
    <property type="entry name" value="Cdc48 domain 2-like"/>
    <property type="match status" value="1"/>
</dbReference>
<dbReference type="Proteomes" id="UP000690515">
    <property type="component" value="Unassembled WGS sequence"/>
</dbReference>
<protein>
    <submittedName>
        <fullName evidence="7">CDC48 family AAA ATPase</fullName>
    </submittedName>
</protein>
<comment type="caution">
    <text evidence="7">The sequence shown here is derived from an EMBL/GenBank/DDBJ whole genome shotgun (WGS) entry which is preliminary data.</text>
</comment>
<dbReference type="PANTHER" id="PTHR23077">
    <property type="entry name" value="AAA-FAMILY ATPASE"/>
    <property type="match status" value="1"/>
</dbReference>
<feature type="domain" description="AAA+ ATPase" evidence="4">
    <location>
        <begin position="485"/>
        <end position="623"/>
    </location>
</feature>
<name>A0ABS5ZDI6_9GAMM</name>
<evidence type="ECO:0000259" key="6">
    <source>
        <dbReference type="SMART" id="SM01073"/>
    </source>
</evidence>
<dbReference type="InterPro" id="IPR027417">
    <property type="entry name" value="P-loop_NTPase"/>
</dbReference>
<evidence type="ECO:0000256" key="1">
    <source>
        <dbReference type="ARBA" id="ARBA00022741"/>
    </source>
</evidence>
<proteinExistence type="inferred from homology"/>
<dbReference type="PROSITE" id="PS00674">
    <property type="entry name" value="AAA"/>
    <property type="match status" value="1"/>
</dbReference>
<dbReference type="PANTHER" id="PTHR23077:SF171">
    <property type="entry name" value="NUCLEAR VALOSIN-CONTAINING PROTEIN-LIKE"/>
    <property type="match status" value="1"/>
</dbReference>
<evidence type="ECO:0000259" key="5">
    <source>
        <dbReference type="SMART" id="SM01072"/>
    </source>
</evidence>
<feature type="domain" description="CDC48 N-terminal subdomain" evidence="6">
    <location>
        <begin position="6"/>
        <end position="91"/>
    </location>
</feature>
<organism evidence="7 8">
    <name type="scientific">Zooshikella harenae</name>
    <dbReference type="NCBI Taxonomy" id="2827238"/>
    <lineage>
        <taxon>Bacteria</taxon>
        <taxon>Pseudomonadati</taxon>
        <taxon>Pseudomonadota</taxon>
        <taxon>Gammaproteobacteria</taxon>
        <taxon>Oceanospirillales</taxon>
        <taxon>Zooshikellaceae</taxon>
        <taxon>Zooshikella</taxon>
    </lineage>
</organism>
<reference evidence="7 8" key="1">
    <citation type="submission" date="2021-04" db="EMBL/GenBank/DDBJ databases">
        <authorList>
            <person name="Pira H."/>
            <person name="Risdian C."/>
            <person name="Wink J."/>
        </authorList>
    </citation>
    <scope>NUCLEOTIDE SEQUENCE [LARGE SCALE GENOMIC DNA]</scope>
    <source>
        <strain evidence="7 8">WH53</strain>
    </source>
</reference>
<dbReference type="InterPro" id="IPR004201">
    <property type="entry name" value="Cdc48_dom2"/>
</dbReference>
<evidence type="ECO:0000259" key="4">
    <source>
        <dbReference type="SMART" id="SM00382"/>
    </source>
</evidence>
<dbReference type="InterPro" id="IPR003959">
    <property type="entry name" value="ATPase_AAA_core"/>
</dbReference>
<sequence length="714" mass="77689">MSDAISLKVVEALSKDVGRANARIDPLDIERLGVKIGDIIQVKGDRGSAVARVMPAYPDMRGQGVIQLDGISRANASVGLGEKVQVESVAWVTADKITLTPTTVTPKPKDMDYIGSLLDGLPVRQGDLIRVSLFASRSADFRVQKVSPGRTVVIHPTTTLIVGQAVDKSTDTTQRLSYEDVGGLRRQVNRIREMIELPLRYPEAFARLGIDPPKGVLMHGPPGCGKTLIARIIAQESDARFFSVSGPEIVHKFYGESEAHLRKIFEEASRKGPSIIFLDEIDAIAPHREKVVGDVEKRVVAQLLALMDGLTRRNNVIVIAATNLPNNLDPALRRPGRFDREISIPIPDRDGRREILEIHSRGMPLADEVDLDHLADLTHGFVGADLEALCREAAMSALRALLPDIDFNLAELPYRQLSQMFVSMDDFLCALRDVEPSAIREVFVEVPNVSWDDVGGLNYVKQRLVEAVEWPLKYPELFKKAGVQPPKGLLLGGPPGVGKTLIAKAVANESGVNVISVKGPALMSRYVGESERGVREVFHTARQAAPCIIFLDEVDALIPARHAGGADSNVSARVLSQFLAEMDGLEELKGVFVMGATNRVDLIDSAMLRPGRFDEIVSLQLPNQKDREAILAVHLRNKPLAAGIQPEALAARTPGASGAELAAVCNRAALFAIRRTVETSSTGKVEDLQITISAEDFETALAEVFPVKEEESLP</sequence>
<dbReference type="Gene3D" id="1.10.8.60">
    <property type="match status" value="2"/>
</dbReference>
<keyword evidence="1 3" id="KW-0547">Nucleotide-binding</keyword>
<feature type="domain" description="CDC48" evidence="5">
    <location>
        <begin position="108"/>
        <end position="169"/>
    </location>
</feature>
<dbReference type="SUPFAM" id="SSF52540">
    <property type="entry name" value="P-loop containing nucleoside triphosphate hydrolases"/>
    <property type="match status" value="2"/>
</dbReference>
<dbReference type="InterPro" id="IPR029067">
    <property type="entry name" value="CDC48_domain_2-like_sf"/>
</dbReference>
<evidence type="ECO:0000256" key="3">
    <source>
        <dbReference type="RuleBase" id="RU003651"/>
    </source>
</evidence>
<dbReference type="SMART" id="SM01073">
    <property type="entry name" value="CDC48_N"/>
    <property type="match status" value="1"/>
</dbReference>
<dbReference type="Gene3D" id="2.40.40.20">
    <property type="match status" value="1"/>
</dbReference>
<dbReference type="EMBL" id="JAGSOY010000029">
    <property type="protein sequence ID" value="MBU2712030.1"/>
    <property type="molecule type" value="Genomic_DNA"/>
</dbReference>
<evidence type="ECO:0000256" key="2">
    <source>
        <dbReference type="ARBA" id="ARBA00022840"/>
    </source>
</evidence>
<comment type="similarity">
    <text evidence="3">Belongs to the AAA ATPase family.</text>
</comment>
<dbReference type="Pfam" id="PF02359">
    <property type="entry name" value="CDC48_N"/>
    <property type="match status" value="1"/>
</dbReference>
<dbReference type="InterPro" id="IPR003593">
    <property type="entry name" value="AAA+_ATPase"/>
</dbReference>
<keyword evidence="2 3" id="KW-0067">ATP-binding</keyword>
<dbReference type="InterPro" id="IPR041569">
    <property type="entry name" value="AAA_lid_3"/>
</dbReference>
<keyword evidence="8" id="KW-1185">Reference proteome</keyword>
<feature type="domain" description="AAA+ ATPase" evidence="4">
    <location>
        <begin position="212"/>
        <end position="348"/>
    </location>
</feature>
<dbReference type="SUPFAM" id="SSF50692">
    <property type="entry name" value="ADC-like"/>
    <property type="match status" value="1"/>
</dbReference>
<dbReference type="InterPro" id="IPR009010">
    <property type="entry name" value="Asp_de-COase-like_dom_sf"/>
</dbReference>
<dbReference type="InterPro" id="IPR050168">
    <property type="entry name" value="AAA_ATPase_domain"/>
</dbReference>
<dbReference type="Gene3D" id="3.40.50.300">
    <property type="entry name" value="P-loop containing nucleotide triphosphate hydrolases"/>
    <property type="match status" value="2"/>
</dbReference>
<dbReference type="InterPro" id="IPR005938">
    <property type="entry name" value="AAA_ATPase_CDC48"/>
</dbReference>
<dbReference type="NCBIfam" id="TIGR01243">
    <property type="entry name" value="CDC48"/>
    <property type="match status" value="1"/>
</dbReference>
<evidence type="ECO:0000313" key="7">
    <source>
        <dbReference type="EMBL" id="MBU2712030.1"/>
    </source>
</evidence>
<dbReference type="InterPro" id="IPR003338">
    <property type="entry name" value="CDC4_N-term_subdom"/>
</dbReference>
<dbReference type="Pfam" id="PF02933">
    <property type="entry name" value="CDC48_2"/>
    <property type="match status" value="1"/>
</dbReference>
<evidence type="ECO:0000313" key="8">
    <source>
        <dbReference type="Proteomes" id="UP000690515"/>
    </source>
</evidence>
<gene>
    <name evidence="7" type="ORF">KCG35_13245</name>
</gene>